<proteinExistence type="predicted"/>
<dbReference type="PROSITE" id="PS00028">
    <property type="entry name" value="ZINC_FINGER_C2H2_1"/>
    <property type="match status" value="1"/>
</dbReference>
<evidence type="ECO:0000259" key="1">
    <source>
        <dbReference type="PROSITE" id="PS50157"/>
    </source>
</evidence>
<protein>
    <recommendedName>
        <fullName evidence="1">C2H2-type domain-containing protein</fullName>
    </recommendedName>
</protein>
<dbReference type="STRING" id="926571.NVIE_026500"/>
<dbReference type="EMBL" id="CP007536">
    <property type="protein sequence ID" value="AIC16919.1"/>
    <property type="molecule type" value="Genomic_DNA"/>
</dbReference>
<dbReference type="GeneID" id="74947885"/>
<dbReference type="OrthoDB" id="6145at2157"/>
<sequence>MTHAFEDGSLGLKLKGYLIVPNDALENKIAVYTLRIVQDILSDNPEVVDGWLRKIHEEYMTKKRACDFEDDPVACFNLSTYEEFEKHLKSWDDGGMLAISLPGNRTIRVSKKPLFSVSKNPAESCEECRMTFATVRELVRHYREKHPASIEKVTIPI</sequence>
<accession>A0A060HK91</accession>
<feature type="domain" description="C2H2-type" evidence="1">
    <location>
        <begin position="123"/>
        <end position="151"/>
    </location>
</feature>
<reference evidence="2 3" key="1">
    <citation type="journal article" date="2014" name="Int. J. Syst. Evol. Microbiol.">
        <title>Nitrososphaera viennensis gen. nov., sp. nov., an aerobic and mesophilic, ammonia-oxidizing archaeon from soil and a member of the archaeal phylum Thaumarchaeota.</title>
        <authorList>
            <person name="Stieglmeier M."/>
            <person name="Klingl A."/>
            <person name="Alves R.J."/>
            <person name="Rittmann S.K."/>
            <person name="Melcher M."/>
            <person name="Leisch N."/>
            <person name="Schleper C."/>
        </authorList>
    </citation>
    <scope>NUCLEOTIDE SEQUENCE [LARGE SCALE GENOMIC DNA]</scope>
    <source>
        <strain evidence="2">EN76</strain>
    </source>
</reference>
<dbReference type="KEGG" id="nvn:NVIE_026500"/>
<dbReference type="RefSeq" id="WP_075055577.1">
    <property type="nucleotide sequence ID" value="NZ_CP007536.1"/>
</dbReference>
<dbReference type="InterPro" id="IPR013087">
    <property type="entry name" value="Znf_C2H2_type"/>
</dbReference>
<keyword evidence="3" id="KW-1185">Reference proteome</keyword>
<organism evidence="2 3">
    <name type="scientific">Nitrososphaera viennensis EN76</name>
    <dbReference type="NCBI Taxonomy" id="926571"/>
    <lineage>
        <taxon>Archaea</taxon>
        <taxon>Nitrososphaerota</taxon>
        <taxon>Nitrososphaeria</taxon>
        <taxon>Nitrososphaerales</taxon>
        <taxon>Nitrososphaeraceae</taxon>
        <taxon>Nitrososphaera</taxon>
    </lineage>
</organism>
<dbReference type="Proteomes" id="UP000027093">
    <property type="component" value="Chromosome"/>
</dbReference>
<dbReference type="HOGENOM" id="CLU_1514666_0_0_2"/>
<dbReference type="AlphaFoldDB" id="A0A060HK91"/>
<dbReference type="PROSITE" id="PS50157">
    <property type="entry name" value="ZINC_FINGER_C2H2_2"/>
    <property type="match status" value="1"/>
</dbReference>
<evidence type="ECO:0000313" key="3">
    <source>
        <dbReference type="Proteomes" id="UP000027093"/>
    </source>
</evidence>
<evidence type="ECO:0000313" key="2">
    <source>
        <dbReference type="EMBL" id="AIC16919.1"/>
    </source>
</evidence>
<name>A0A060HK91_9ARCH</name>
<gene>
    <name evidence="2" type="ORF">NVIE_026500</name>
</gene>